<feature type="domain" description="HTH araC/xylS-type" evidence="4">
    <location>
        <begin position="199"/>
        <end position="297"/>
    </location>
</feature>
<evidence type="ECO:0000313" key="5">
    <source>
        <dbReference type="EMBL" id="MTH28594.1"/>
    </source>
</evidence>
<dbReference type="GO" id="GO:0043565">
    <property type="term" value="F:sequence-specific DNA binding"/>
    <property type="evidence" value="ECO:0007669"/>
    <property type="project" value="InterPro"/>
</dbReference>
<accession>A0A7K1GK43</accession>
<dbReference type="Gene3D" id="1.10.10.60">
    <property type="entry name" value="Homeodomain-like"/>
    <property type="match status" value="1"/>
</dbReference>
<dbReference type="PANTHER" id="PTHR43280:SF32">
    <property type="entry name" value="TRANSCRIPTIONAL REGULATORY PROTEIN"/>
    <property type="match status" value="1"/>
</dbReference>
<keyword evidence="2" id="KW-0238">DNA-binding</keyword>
<organism evidence="5 6">
    <name type="scientific">Myroides pelagicus</name>
    <dbReference type="NCBI Taxonomy" id="270914"/>
    <lineage>
        <taxon>Bacteria</taxon>
        <taxon>Pseudomonadati</taxon>
        <taxon>Bacteroidota</taxon>
        <taxon>Flavobacteriia</taxon>
        <taxon>Flavobacteriales</taxon>
        <taxon>Flavobacteriaceae</taxon>
        <taxon>Myroides</taxon>
    </lineage>
</organism>
<dbReference type="PROSITE" id="PS01124">
    <property type="entry name" value="HTH_ARAC_FAMILY_2"/>
    <property type="match status" value="1"/>
</dbReference>
<dbReference type="EMBL" id="WMJY01000002">
    <property type="protein sequence ID" value="MTH28594.1"/>
    <property type="molecule type" value="Genomic_DNA"/>
</dbReference>
<name>A0A7K1GK43_9FLAO</name>
<evidence type="ECO:0000259" key="4">
    <source>
        <dbReference type="PROSITE" id="PS01124"/>
    </source>
</evidence>
<evidence type="ECO:0000313" key="6">
    <source>
        <dbReference type="Proteomes" id="UP000488936"/>
    </source>
</evidence>
<dbReference type="Proteomes" id="UP000488936">
    <property type="component" value="Unassembled WGS sequence"/>
</dbReference>
<evidence type="ECO:0000256" key="2">
    <source>
        <dbReference type="ARBA" id="ARBA00023125"/>
    </source>
</evidence>
<dbReference type="RefSeq" id="WP_162521550.1">
    <property type="nucleotide sequence ID" value="NZ_JAYMMG010000002.1"/>
</dbReference>
<dbReference type="Pfam" id="PF12833">
    <property type="entry name" value="HTH_18"/>
    <property type="match status" value="1"/>
</dbReference>
<gene>
    <name evidence="5" type="ORF">GJV77_01470</name>
</gene>
<dbReference type="SUPFAM" id="SSF46689">
    <property type="entry name" value="Homeodomain-like"/>
    <property type="match status" value="1"/>
</dbReference>
<keyword evidence="6" id="KW-1185">Reference proteome</keyword>
<keyword evidence="1" id="KW-0805">Transcription regulation</keyword>
<dbReference type="SMART" id="SM00342">
    <property type="entry name" value="HTH_ARAC"/>
    <property type="match status" value="1"/>
</dbReference>
<keyword evidence="3" id="KW-0804">Transcription</keyword>
<dbReference type="PANTHER" id="PTHR43280">
    <property type="entry name" value="ARAC-FAMILY TRANSCRIPTIONAL REGULATOR"/>
    <property type="match status" value="1"/>
</dbReference>
<evidence type="ECO:0000256" key="3">
    <source>
        <dbReference type="ARBA" id="ARBA00023163"/>
    </source>
</evidence>
<proteinExistence type="predicted"/>
<dbReference type="GO" id="GO:0003700">
    <property type="term" value="F:DNA-binding transcription factor activity"/>
    <property type="evidence" value="ECO:0007669"/>
    <property type="project" value="InterPro"/>
</dbReference>
<dbReference type="InterPro" id="IPR018060">
    <property type="entry name" value="HTH_AraC"/>
</dbReference>
<protein>
    <submittedName>
        <fullName evidence="5">Helix-turn-helix domain-containing protein</fullName>
    </submittedName>
</protein>
<reference evidence="5 6" key="1">
    <citation type="journal article" date="2006" name="Int. J. Syst. Evol. Microbiol.">
        <title>Myroides pelagicus sp. nov., isolated from seawater in Thailand.</title>
        <authorList>
            <person name="Yoon J."/>
            <person name="Maneerat S."/>
            <person name="Kawai F."/>
            <person name="Yokota A."/>
        </authorList>
    </citation>
    <scope>NUCLEOTIDE SEQUENCE [LARGE SCALE GENOMIC DNA]</scope>
    <source>
        <strain evidence="5 6">SM1T</strain>
    </source>
</reference>
<sequence length="299" mass="34867">MPRSHIQVYTHQDIAKRYINVLTDPRLVILDIGPKHSKYFVVNKPYQFTTFGLILVTAGQCEVTVNLEPQIIKKGDLLIVLTQQFFEIKNCSKDFAVKTIFIDPDMILEAGFHLKANSLVQFLSSQYPKIISLNRSCLKEVNYHLFKLKKLSYNSDHLFAKNQVLHHFCILMYEIGEFHGKTILKKETDKPIRRDEISKQFLYLVSAHFKKERSVQFYADHLYISRKHLTKVIVEVLNKTPKDIISETIILEAKMLLKNPKTTVSEVVSELNFTDLSMFSKFFKTHTNTTPTDFKNKQY</sequence>
<dbReference type="InterPro" id="IPR009057">
    <property type="entry name" value="Homeodomain-like_sf"/>
</dbReference>
<evidence type="ECO:0000256" key="1">
    <source>
        <dbReference type="ARBA" id="ARBA00023015"/>
    </source>
</evidence>
<comment type="caution">
    <text evidence="5">The sequence shown here is derived from an EMBL/GenBank/DDBJ whole genome shotgun (WGS) entry which is preliminary data.</text>
</comment>
<dbReference type="AlphaFoldDB" id="A0A7K1GK43"/>